<protein>
    <submittedName>
        <fullName evidence="3">Alpha/beta fold hydrolase</fullName>
    </submittedName>
</protein>
<dbReference type="InterPro" id="IPR022742">
    <property type="entry name" value="Hydrolase_4"/>
</dbReference>
<dbReference type="InterPro" id="IPR050266">
    <property type="entry name" value="AB_hydrolase_sf"/>
</dbReference>
<dbReference type="PANTHER" id="PTHR43798:SF31">
    <property type="entry name" value="AB HYDROLASE SUPERFAMILY PROTEIN YCLE"/>
    <property type="match status" value="1"/>
</dbReference>
<gene>
    <name evidence="3" type="ORF">GCM10023340_30130</name>
</gene>
<dbReference type="InterPro" id="IPR012354">
    <property type="entry name" value="Esterase_lipase"/>
</dbReference>
<feature type="domain" description="Serine aminopeptidase S33" evidence="2">
    <location>
        <begin position="22"/>
        <end position="235"/>
    </location>
</feature>
<dbReference type="Proteomes" id="UP001500221">
    <property type="component" value="Unassembled WGS sequence"/>
</dbReference>
<evidence type="ECO:0000313" key="3">
    <source>
        <dbReference type="EMBL" id="GAA5151380.1"/>
    </source>
</evidence>
<accession>A0ABP9PSA4</accession>
<name>A0ABP9PSA4_9ACTN</name>
<dbReference type="Gene3D" id="3.40.50.1820">
    <property type="entry name" value="alpha/beta hydrolase"/>
    <property type="match status" value="1"/>
</dbReference>
<organism evidence="3 4">
    <name type="scientific">Nocardioides marinquilinus</name>
    <dbReference type="NCBI Taxonomy" id="1210400"/>
    <lineage>
        <taxon>Bacteria</taxon>
        <taxon>Bacillati</taxon>
        <taxon>Actinomycetota</taxon>
        <taxon>Actinomycetes</taxon>
        <taxon>Propionibacteriales</taxon>
        <taxon>Nocardioidaceae</taxon>
        <taxon>Nocardioides</taxon>
    </lineage>
</organism>
<proteinExistence type="predicted"/>
<evidence type="ECO:0000256" key="1">
    <source>
        <dbReference type="ARBA" id="ARBA00022801"/>
    </source>
</evidence>
<comment type="caution">
    <text evidence="3">The sequence shown here is derived from an EMBL/GenBank/DDBJ whole genome shotgun (WGS) entry which is preliminary data.</text>
</comment>
<dbReference type="InterPro" id="IPR000073">
    <property type="entry name" value="AB_hydrolase_1"/>
</dbReference>
<dbReference type="GO" id="GO:0016787">
    <property type="term" value="F:hydrolase activity"/>
    <property type="evidence" value="ECO:0007669"/>
    <property type="project" value="UniProtKB-KW"/>
</dbReference>
<dbReference type="PIRSF" id="PIRSF017388">
    <property type="entry name" value="Esterase_lipase"/>
    <property type="match status" value="1"/>
</dbReference>
<keyword evidence="4" id="KW-1185">Reference proteome</keyword>
<keyword evidence="1 3" id="KW-0378">Hydrolase</keyword>
<dbReference type="Pfam" id="PF12146">
    <property type="entry name" value="Hydrolase_4"/>
    <property type="match status" value="1"/>
</dbReference>
<dbReference type="InterPro" id="IPR029058">
    <property type="entry name" value="AB_hydrolase_fold"/>
</dbReference>
<evidence type="ECO:0000313" key="4">
    <source>
        <dbReference type="Proteomes" id="UP001500221"/>
    </source>
</evidence>
<dbReference type="SUPFAM" id="SSF53474">
    <property type="entry name" value="alpha/beta-Hydrolases"/>
    <property type="match status" value="1"/>
</dbReference>
<dbReference type="EMBL" id="BAABKG010000003">
    <property type="protein sequence ID" value="GAA5151380.1"/>
    <property type="molecule type" value="Genomic_DNA"/>
</dbReference>
<dbReference type="PRINTS" id="PR00111">
    <property type="entry name" value="ABHYDROLASE"/>
</dbReference>
<dbReference type="RefSeq" id="WP_345460092.1">
    <property type="nucleotide sequence ID" value="NZ_BAABKG010000003.1"/>
</dbReference>
<dbReference type="PANTHER" id="PTHR43798">
    <property type="entry name" value="MONOACYLGLYCEROL LIPASE"/>
    <property type="match status" value="1"/>
</dbReference>
<evidence type="ECO:0000259" key="2">
    <source>
        <dbReference type="Pfam" id="PF12146"/>
    </source>
</evidence>
<reference evidence="4" key="1">
    <citation type="journal article" date="2019" name="Int. J. Syst. Evol. Microbiol.">
        <title>The Global Catalogue of Microorganisms (GCM) 10K type strain sequencing project: providing services to taxonomists for standard genome sequencing and annotation.</title>
        <authorList>
            <consortium name="The Broad Institute Genomics Platform"/>
            <consortium name="The Broad Institute Genome Sequencing Center for Infectious Disease"/>
            <person name="Wu L."/>
            <person name="Ma J."/>
        </authorList>
    </citation>
    <scope>NUCLEOTIDE SEQUENCE [LARGE SCALE GENOMIC DNA]</scope>
    <source>
        <strain evidence="4">JCM 18459</strain>
    </source>
</reference>
<sequence length="255" mass="27609">MVDDLHAPLIIPARSELTGGRRIAVLLSHGFTGSPVSMRPWGEHLGALGYGVVVPRLPGHGTSWEELNDLRWDDWYGEATRVFDQLCLDHDAVVLGGLSMGGAIVLRLAAEHPDRVAGVMVVNAALASKRLDLKLLPVIKRLVPSLKAIGDDIKKPGVSEHAYPRTPLRALDSFRSTWPEVIAALPSVTAPLLVFRSTVDHVVDDRSHPIILDRVGSTDVRQVSLPESFHVATLDHDAPTIFEESAAFVARVAGS</sequence>